<gene>
    <name evidence="2" type="ORF">METZ01_LOCUS275431</name>
</gene>
<feature type="domain" description="Methyltransferase" evidence="1">
    <location>
        <begin position="70"/>
        <end position="206"/>
    </location>
</feature>
<proteinExistence type="predicted"/>
<evidence type="ECO:0000259" key="1">
    <source>
        <dbReference type="Pfam" id="PF13847"/>
    </source>
</evidence>
<evidence type="ECO:0000313" key="2">
    <source>
        <dbReference type="EMBL" id="SVC22577.1"/>
    </source>
</evidence>
<sequence>MNFFSLFKRNFLYRLKSKINIDNHPDFKEKSIDDLFSYYNCDKANFISEGKNKSHGYSKFYEKHFHSLKNKKINILEIGSHAGASAAAFAKYFPNAKIFCLDINLTSFKFSSKRFHVFGIDAVNYKMMLKFLNKIDFFNKVQYFDIIIDDGSHDLSDQLKTLNYYYKYVKPGGYYVIEEYKFSNYFDHLNTNEDLNIEELINKVNKKEFFASKLIEKDTINLFLKKSKSIFTYKGNTRISDIAFFETNVD</sequence>
<dbReference type="EMBL" id="UINC01080018">
    <property type="protein sequence ID" value="SVC22577.1"/>
    <property type="molecule type" value="Genomic_DNA"/>
</dbReference>
<dbReference type="AlphaFoldDB" id="A0A382KHY5"/>
<dbReference type="Pfam" id="PF13847">
    <property type="entry name" value="Methyltransf_31"/>
    <property type="match status" value="1"/>
</dbReference>
<accession>A0A382KHY5</accession>
<dbReference type="SUPFAM" id="SSF53335">
    <property type="entry name" value="S-adenosyl-L-methionine-dependent methyltransferases"/>
    <property type="match status" value="1"/>
</dbReference>
<reference evidence="2" key="1">
    <citation type="submission" date="2018-05" db="EMBL/GenBank/DDBJ databases">
        <authorList>
            <person name="Lanie J.A."/>
            <person name="Ng W.-L."/>
            <person name="Kazmierczak K.M."/>
            <person name="Andrzejewski T.M."/>
            <person name="Davidsen T.M."/>
            <person name="Wayne K.J."/>
            <person name="Tettelin H."/>
            <person name="Glass J.I."/>
            <person name="Rusch D."/>
            <person name="Podicherti R."/>
            <person name="Tsui H.-C.T."/>
            <person name="Winkler M.E."/>
        </authorList>
    </citation>
    <scope>NUCLEOTIDE SEQUENCE</scope>
</reference>
<protein>
    <recommendedName>
        <fullName evidence="1">Methyltransferase domain-containing protein</fullName>
    </recommendedName>
</protein>
<dbReference type="Gene3D" id="3.40.50.150">
    <property type="entry name" value="Vaccinia Virus protein VP39"/>
    <property type="match status" value="1"/>
</dbReference>
<dbReference type="InterPro" id="IPR029063">
    <property type="entry name" value="SAM-dependent_MTases_sf"/>
</dbReference>
<dbReference type="InterPro" id="IPR025714">
    <property type="entry name" value="Methyltranfer_dom"/>
</dbReference>
<name>A0A382KHY5_9ZZZZ</name>
<organism evidence="2">
    <name type="scientific">marine metagenome</name>
    <dbReference type="NCBI Taxonomy" id="408172"/>
    <lineage>
        <taxon>unclassified sequences</taxon>
        <taxon>metagenomes</taxon>
        <taxon>ecological metagenomes</taxon>
    </lineage>
</organism>